<dbReference type="PROSITE" id="PS50104">
    <property type="entry name" value="TIR"/>
    <property type="match status" value="1"/>
</dbReference>
<protein>
    <submittedName>
        <fullName evidence="1">Uncharacterized protein</fullName>
    </submittedName>
</protein>
<dbReference type="Pfam" id="PF13676">
    <property type="entry name" value="TIR_2"/>
    <property type="match status" value="1"/>
</dbReference>
<keyword evidence="2" id="KW-1185">Reference proteome</keyword>
<organism evidence="1 2">
    <name type="scientific">Schistosoma margrebowiei</name>
    <dbReference type="NCBI Taxonomy" id="48269"/>
    <lineage>
        <taxon>Eukaryota</taxon>
        <taxon>Metazoa</taxon>
        <taxon>Spiralia</taxon>
        <taxon>Lophotrochozoa</taxon>
        <taxon>Platyhelminthes</taxon>
        <taxon>Trematoda</taxon>
        <taxon>Digenea</taxon>
        <taxon>Strigeidida</taxon>
        <taxon>Schistosomatoidea</taxon>
        <taxon>Schistosomatidae</taxon>
        <taxon>Schistosoma</taxon>
    </lineage>
</organism>
<dbReference type="SUPFAM" id="SSF52200">
    <property type="entry name" value="Toll/Interleukin receptor TIR domain"/>
    <property type="match status" value="1"/>
</dbReference>
<dbReference type="Proteomes" id="UP000277204">
    <property type="component" value="Unassembled WGS sequence"/>
</dbReference>
<dbReference type="GO" id="GO:0007165">
    <property type="term" value="P:signal transduction"/>
    <property type="evidence" value="ECO:0007669"/>
    <property type="project" value="InterPro"/>
</dbReference>
<dbReference type="Gene3D" id="3.40.50.10140">
    <property type="entry name" value="Toll/interleukin-1 receptor homology (TIR) domain"/>
    <property type="match status" value="1"/>
</dbReference>
<evidence type="ECO:0000313" key="1">
    <source>
        <dbReference type="EMBL" id="VDP44183.1"/>
    </source>
</evidence>
<dbReference type="InterPro" id="IPR000157">
    <property type="entry name" value="TIR_dom"/>
</dbReference>
<dbReference type="EMBL" id="UZAI01019288">
    <property type="protein sequence ID" value="VDP44183.1"/>
    <property type="molecule type" value="Genomic_DNA"/>
</dbReference>
<evidence type="ECO:0000313" key="2">
    <source>
        <dbReference type="Proteomes" id="UP000277204"/>
    </source>
</evidence>
<name>A0A183N300_9TREM</name>
<proteinExistence type="predicted"/>
<gene>
    <name evidence="1" type="ORF">SMRZ_LOCUS22675</name>
</gene>
<sequence>MLAYLLCLYFIDTMKSITKYITSNSRKVIFPNRTTNDNDAKNIVETSLNNEHVNDKTDWLIYNESNIGLLDTIPHILISYSHEEKDMAIYLSEQLENKGYKVWIDYKDMMYETDVMEGMAKAVENSYVVCILYSKSYKESLHTKCEAQYAYHEKKPILFLRAQRGYVPDGWLGFMMGTRLYIDISGKYPFDDKFIELCKRIDVYKKQSIDQLNNHCQNKPIEVVCFISCLLFVTIFHCISVSSLYGTTNGVFYNSTTFIHNDCF</sequence>
<reference evidence="1 2" key="1">
    <citation type="submission" date="2018-11" db="EMBL/GenBank/DDBJ databases">
        <authorList>
            <consortium name="Pathogen Informatics"/>
        </authorList>
    </citation>
    <scope>NUCLEOTIDE SEQUENCE [LARGE SCALE GENOMIC DNA]</scope>
    <source>
        <strain evidence="1 2">Zambia</strain>
    </source>
</reference>
<dbReference type="AlphaFoldDB" id="A0A183N300"/>
<dbReference type="STRING" id="48269.A0A183N300"/>
<dbReference type="PANTHER" id="PTHR46270:SF2">
    <property type="entry name" value="TIR DOMAIN-CONTAINING PROTEIN"/>
    <property type="match status" value="1"/>
</dbReference>
<dbReference type="InterPro" id="IPR035897">
    <property type="entry name" value="Toll_tir_struct_dom_sf"/>
</dbReference>
<accession>A0A183N300</accession>
<dbReference type="PANTHER" id="PTHR46270">
    <property type="entry name" value="ARMADILLO-TYPE FOLD-RELATED"/>
    <property type="match status" value="1"/>
</dbReference>